<keyword evidence="3" id="KW-0378">Hydrolase</keyword>
<dbReference type="Gene3D" id="1.50.10.10">
    <property type="match status" value="1"/>
</dbReference>
<feature type="domain" description="Alpha-L-rhamnosidase concanavalin-like" evidence="4">
    <location>
        <begin position="315"/>
        <end position="410"/>
    </location>
</feature>
<dbReference type="PANTHER" id="PTHR33307">
    <property type="entry name" value="ALPHA-RHAMNOSIDASE (EUROFUNG)"/>
    <property type="match status" value="1"/>
</dbReference>
<dbReference type="InterPro" id="IPR035396">
    <property type="entry name" value="Bac_rhamnosid6H"/>
</dbReference>
<dbReference type="Proteomes" id="UP000007962">
    <property type="component" value="Chromosome"/>
</dbReference>
<dbReference type="Gene3D" id="2.60.40.10">
    <property type="entry name" value="Immunoglobulins"/>
    <property type="match status" value="1"/>
</dbReference>
<dbReference type="SUPFAM" id="SSF48208">
    <property type="entry name" value="Six-hairpin glycosidases"/>
    <property type="match status" value="1"/>
</dbReference>
<evidence type="ECO:0000256" key="2">
    <source>
        <dbReference type="ARBA" id="ARBA00012652"/>
    </source>
</evidence>
<dbReference type="Pfam" id="PF17389">
    <property type="entry name" value="Bac_rhamnosid6H"/>
    <property type="match status" value="1"/>
</dbReference>
<dbReference type="Pfam" id="PF17390">
    <property type="entry name" value="Bac_rhamnosid_C"/>
    <property type="match status" value="1"/>
</dbReference>
<evidence type="ECO:0000259" key="7">
    <source>
        <dbReference type="Pfam" id="PF17390"/>
    </source>
</evidence>
<accession>C5C318</accession>
<keyword evidence="9" id="KW-1185">Reference proteome</keyword>
<dbReference type="GO" id="GO:0005975">
    <property type="term" value="P:carbohydrate metabolic process"/>
    <property type="evidence" value="ECO:0007669"/>
    <property type="project" value="InterPro"/>
</dbReference>
<sequence>MQIDRFVAEYGHPELGTGVAAPRLSWTLTGAGEGTQTAYELEARRPSGASVTHAASSPESVLVPWPFEPLASRERLELRVRAEVGGAWSPWSAPLVVEAGLLDDADWSARFISPRDLGGLDDGAPVLTTDVAPSGEVASARLYVTALGTYTAWIGGTRVGDDVLAPGWTAYQERLRYQTHDVTDLLRGQHGDVPIAVVLGNGWYRGELTWDLRRDRYGDRLALLAQLEITYTDGRVDVVGTDDTWRAGPTGVLADDLYQGQRTDLREPRGAAAAAGASGAVDVLDDDALIGRLVAPLGPPVREVVTLPAREILTSPSGELLVDFGQNLVGWVRLRVRDGAAGSEVTVRHAEVLENGELGVRPLRKARAIDTYVLAGGDEVLEPAYTFHGFRYAEITGARPDLGDLTAVVVSSDLRRTGEFTCSDADVNRLHENVVWGMRGNFVDVPTDCPQRDERLGWTGDIEVFTPAASTLFDVQGFLGSWLADLAADQRPDGGVPFVIPDVLHETEQEPSEGETELPRQRPDAACGWADAATVVPWTLYERYGDTGVLERQYDSMRAWVEKQRALAGPSLLWDTGFQFGDWLDPTAPPDRPADAQADPAVVATAYFHRSADLLARTARVLGRDDDAATYETLAADVAAAFRAAYVSDDGRVHSDCQTVYALAITWDLFATDEQRSGAGDRLAELVREAAFHVSTGFLGTPVILDALCLAGYPDLAHSMLLTRTNPSWLYSVSMGATTIWERWDSMLPDGSINPGEMTSFNHYAYGAVADWLYRSVAGLAPAAPGYREIEVRPLATGQLTHASARVQTPYGEAGVAWRIDGDRFVCDVTVPAGTTATVALPSDGPAEQVGPGHHEFDVRFVPVLGRDAARTPKEGTLLR</sequence>
<dbReference type="eggNOG" id="COG0174">
    <property type="taxonomic scope" value="Bacteria"/>
</dbReference>
<dbReference type="InterPro" id="IPR008902">
    <property type="entry name" value="Rhamnosid_concanavalin"/>
</dbReference>
<dbReference type="Pfam" id="PF08531">
    <property type="entry name" value="Bac_rhamnosid_N"/>
    <property type="match status" value="1"/>
</dbReference>
<evidence type="ECO:0000256" key="1">
    <source>
        <dbReference type="ARBA" id="ARBA00001445"/>
    </source>
</evidence>
<dbReference type="InterPro" id="IPR016007">
    <property type="entry name" value="Alpha_rhamnosid"/>
</dbReference>
<dbReference type="Pfam" id="PF05592">
    <property type="entry name" value="Bac_rhamnosid"/>
    <property type="match status" value="1"/>
</dbReference>
<dbReference type="InterPro" id="IPR013737">
    <property type="entry name" value="Bac_rhamnosid_N"/>
</dbReference>
<feature type="domain" description="Alpha-L-rhamnosidase six-hairpin glycosidase" evidence="6">
    <location>
        <begin position="415"/>
        <end position="777"/>
    </location>
</feature>
<feature type="domain" description="Bacterial alpha-L-rhamnosidase N-terminal" evidence="5">
    <location>
        <begin position="136"/>
        <end position="303"/>
    </location>
</feature>
<evidence type="ECO:0000313" key="8">
    <source>
        <dbReference type="EMBL" id="ACQ81862.1"/>
    </source>
</evidence>
<gene>
    <name evidence="8" type="ordered locus">Bcav_3620</name>
</gene>
<dbReference type="EC" id="3.2.1.40" evidence="2"/>
<evidence type="ECO:0000259" key="4">
    <source>
        <dbReference type="Pfam" id="PF05592"/>
    </source>
</evidence>
<organism evidence="8 9">
    <name type="scientific">Beutenbergia cavernae (strain ATCC BAA-8 / DSM 12333 / CCUG 43141 / JCM 11478 / NBRC 16432 / NCIMB 13614 / HKI 0122)</name>
    <dbReference type="NCBI Taxonomy" id="471853"/>
    <lineage>
        <taxon>Bacteria</taxon>
        <taxon>Bacillati</taxon>
        <taxon>Actinomycetota</taxon>
        <taxon>Actinomycetes</taxon>
        <taxon>Micrococcales</taxon>
        <taxon>Beutenbergiaceae</taxon>
        <taxon>Beutenbergia</taxon>
    </lineage>
</organism>
<comment type="catalytic activity">
    <reaction evidence="1">
        <text>Hydrolysis of terminal non-reducing alpha-L-rhamnose residues in alpha-L-rhamnosides.</text>
        <dbReference type="EC" id="3.2.1.40"/>
    </reaction>
</comment>
<evidence type="ECO:0000256" key="3">
    <source>
        <dbReference type="ARBA" id="ARBA00022801"/>
    </source>
</evidence>
<evidence type="ECO:0000259" key="6">
    <source>
        <dbReference type="Pfam" id="PF17389"/>
    </source>
</evidence>
<dbReference type="PIRSF" id="PIRSF010631">
    <property type="entry name" value="A-rhamnsds"/>
    <property type="match status" value="1"/>
</dbReference>
<dbReference type="AlphaFoldDB" id="C5C318"/>
<feature type="domain" description="Alpha-L-rhamnosidase C-terminal" evidence="7">
    <location>
        <begin position="779"/>
        <end position="853"/>
    </location>
</feature>
<dbReference type="CAZy" id="GH78">
    <property type="family name" value="Glycoside Hydrolase Family 78"/>
</dbReference>
<evidence type="ECO:0000313" key="9">
    <source>
        <dbReference type="Proteomes" id="UP000007962"/>
    </source>
</evidence>
<protein>
    <recommendedName>
        <fullName evidence="2">alpha-L-rhamnosidase</fullName>
        <ecNumber evidence="2">3.2.1.40</ecNumber>
    </recommendedName>
</protein>
<dbReference type="Pfam" id="PF25788">
    <property type="entry name" value="Ig_Rha78A_N"/>
    <property type="match status" value="1"/>
</dbReference>
<dbReference type="PANTHER" id="PTHR33307:SF6">
    <property type="entry name" value="ALPHA-RHAMNOSIDASE (EUROFUNG)-RELATED"/>
    <property type="match status" value="1"/>
</dbReference>
<dbReference type="InterPro" id="IPR035398">
    <property type="entry name" value="Bac_rhamnosid_C"/>
</dbReference>
<name>C5C318_BEUC1</name>
<dbReference type="RefSeq" id="WP_015884099.1">
    <property type="nucleotide sequence ID" value="NC_012669.1"/>
</dbReference>
<dbReference type="Gene3D" id="2.60.120.260">
    <property type="entry name" value="Galactose-binding domain-like"/>
    <property type="match status" value="2"/>
</dbReference>
<proteinExistence type="predicted"/>
<dbReference type="InterPro" id="IPR013783">
    <property type="entry name" value="Ig-like_fold"/>
</dbReference>
<dbReference type="STRING" id="471853.Bcav_3620"/>
<dbReference type="OrthoDB" id="9761045at2"/>
<evidence type="ECO:0000259" key="5">
    <source>
        <dbReference type="Pfam" id="PF08531"/>
    </source>
</evidence>
<dbReference type="Gene3D" id="2.60.420.10">
    <property type="entry name" value="Maltose phosphorylase, domain 3"/>
    <property type="match status" value="1"/>
</dbReference>
<reference evidence="8 9" key="1">
    <citation type="journal article" date="2009" name="Stand. Genomic Sci.">
        <title>Complete genome sequence of Beutenbergia cavernae type strain (HKI 0122).</title>
        <authorList>
            <person name="Land M."/>
            <person name="Pukall R."/>
            <person name="Abt B."/>
            <person name="Goker M."/>
            <person name="Rohde M."/>
            <person name="Glavina Del Rio T."/>
            <person name="Tice H."/>
            <person name="Copeland A."/>
            <person name="Cheng J.F."/>
            <person name="Lucas S."/>
            <person name="Chen F."/>
            <person name="Nolan M."/>
            <person name="Bruce D."/>
            <person name="Goodwin L."/>
            <person name="Pitluck S."/>
            <person name="Ivanova N."/>
            <person name="Mavromatis K."/>
            <person name="Ovchinnikova G."/>
            <person name="Pati A."/>
            <person name="Chen A."/>
            <person name="Palaniappan K."/>
            <person name="Hauser L."/>
            <person name="Chang Y.J."/>
            <person name="Jefferies C.C."/>
            <person name="Saunders E."/>
            <person name="Brettin T."/>
            <person name="Detter J.C."/>
            <person name="Han C."/>
            <person name="Chain P."/>
            <person name="Bristow J."/>
            <person name="Eisen J.A."/>
            <person name="Markowitz V."/>
            <person name="Hugenholtz P."/>
            <person name="Kyrpides N.C."/>
            <person name="Klenk H.P."/>
            <person name="Lapidus A."/>
        </authorList>
    </citation>
    <scope>NUCLEOTIDE SEQUENCE [LARGE SCALE GENOMIC DNA]</scope>
    <source>
        <strain evidence="9">ATCC BAA-8 / DSM 12333 / NBRC 16432</strain>
    </source>
</reference>
<dbReference type="KEGG" id="bcv:Bcav_3620"/>
<dbReference type="HOGENOM" id="CLU_002926_0_0_11"/>
<dbReference type="GO" id="GO:0030596">
    <property type="term" value="F:alpha-L-rhamnosidase activity"/>
    <property type="evidence" value="ECO:0007669"/>
    <property type="project" value="UniProtKB-EC"/>
</dbReference>
<dbReference type="InterPro" id="IPR008928">
    <property type="entry name" value="6-hairpin_glycosidase_sf"/>
</dbReference>
<dbReference type="InterPro" id="IPR012341">
    <property type="entry name" value="6hp_glycosidase-like_sf"/>
</dbReference>
<dbReference type="EMBL" id="CP001618">
    <property type="protein sequence ID" value="ACQ81862.1"/>
    <property type="molecule type" value="Genomic_DNA"/>
</dbReference>